<sequence length="76" mass="8338">MEALFTNPQLFLLKWAIFENLGARGFGLPTREGKIEGKDSGKWGVGIGSGGFGGTISRLLRTVERGKSVLWLAQWE</sequence>
<dbReference type="EMBL" id="BSYO01000002">
    <property type="protein sequence ID" value="GMH01317.1"/>
    <property type="molecule type" value="Genomic_DNA"/>
</dbReference>
<proteinExistence type="predicted"/>
<evidence type="ECO:0000313" key="2">
    <source>
        <dbReference type="Proteomes" id="UP001279734"/>
    </source>
</evidence>
<dbReference type="Proteomes" id="UP001279734">
    <property type="component" value="Unassembled WGS sequence"/>
</dbReference>
<comment type="caution">
    <text evidence="1">The sequence shown here is derived from an EMBL/GenBank/DDBJ whole genome shotgun (WGS) entry which is preliminary data.</text>
</comment>
<organism evidence="1 2">
    <name type="scientific">Nepenthes gracilis</name>
    <name type="common">Slender pitcher plant</name>
    <dbReference type="NCBI Taxonomy" id="150966"/>
    <lineage>
        <taxon>Eukaryota</taxon>
        <taxon>Viridiplantae</taxon>
        <taxon>Streptophyta</taxon>
        <taxon>Embryophyta</taxon>
        <taxon>Tracheophyta</taxon>
        <taxon>Spermatophyta</taxon>
        <taxon>Magnoliopsida</taxon>
        <taxon>eudicotyledons</taxon>
        <taxon>Gunneridae</taxon>
        <taxon>Pentapetalae</taxon>
        <taxon>Caryophyllales</taxon>
        <taxon>Nepenthaceae</taxon>
        <taxon>Nepenthes</taxon>
    </lineage>
</organism>
<dbReference type="AlphaFoldDB" id="A0AAD3XD27"/>
<gene>
    <name evidence="1" type="ORF">Nepgr_003156</name>
</gene>
<name>A0AAD3XD27_NEPGR</name>
<accession>A0AAD3XD27</accession>
<reference evidence="1" key="1">
    <citation type="submission" date="2023-05" db="EMBL/GenBank/DDBJ databases">
        <title>Nepenthes gracilis genome sequencing.</title>
        <authorList>
            <person name="Fukushima K."/>
        </authorList>
    </citation>
    <scope>NUCLEOTIDE SEQUENCE</scope>
    <source>
        <strain evidence="1">SING2019-196</strain>
    </source>
</reference>
<protein>
    <submittedName>
        <fullName evidence="1">Uncharacterized protein</fullName>
    </submittedName>
</protein>
<keyword evidence="2" id="KW-1185">Reference proteome</keyword>
<evidence type="ECO:0000313" key="1">
    <source>
        <dbReference type="EMBL" id="GMH01317.1"/>
    </source>
</evidence>